<name>A0AAW1P0U7_9CHLO</name>
<protein>
    <recommendedName>
        <fullName evidence="5">Protein kinase domain-containing protein</fullName>
    </recommendedName>
</protein>
<dbReference type="AlphaFoldDB" id="A0AAW1P0U7"/>
<feature type="region of interest" description="Disordered" evidence="2">
    <location>
        <begin position="682"/>
        <end position="701"/>
    </location>
</feature>
<feature type="compositionally biased region" description="Low complexity" evidence="2">
    <location>
        <begin position="684"/>
        <end position="701"/>
    </location>
</feature>
<organism evidence="3 4">
    <name type="scientific">[Myrmecia] bisecta</name>
    <dbReference type="NCBI Taxonomy" id="41462"/>
    <lineage>
        <taxon>Eukaryota</taxon>
        <taxon>Viridiplantae</taxon>
        <taxon>Chlorophyta</taxon>
        <taxon>core chlorophytes</taxon>
        <taxon>Trebouxiophyceae</taxon>
        <taxon>Trebouxiales</taxon>
        <taxon>Trebouxiaceae</taxon>
        <taxon>Myrmecia</taxon>
    </lineage>
</organism>
<keyword evidence="4" id="KW-1185">Reference proteome</keyword>
<comment type="caution">
    <text evidence="3">The sequence shown here is derived from an EMBL/GenBank/DDBJ whole genome shotgun (WGS) entry which is preliminary data.</text>
</comment>
<sequence>MNRSPSRGNTRQHANRPQQQQEDAQEALVEVFLEDSSEIFQHARFLHKTQAAIVLEAVLQSGPGYLVDAKQIRITKANGELPGGTYRWYPAPQRRPQGAVGGSVGGVTGLWGGGGSGGEAGSGPQQAQQGPGGRSGGFGQLGQPGSGSGSAPGASEPQVVEELRAQLAQVQLLQQHQQQQQQQAHDRLAAVEARGAGVSIRSPHLTTTSLLEAKNKAIAASCQIQEMDGEPTGLLSGLVPKHCPACPEVLVEPDLSAGKNAALIPKLLNGLAKGLNRKCTRIHGFHGFSYATSHVVDTHSSPVFQECMPDITIHDHRFPASEVSARGFIEALLPGKHGAMDDKEHVGKMIRYLCLMLESLPIKVLAFGILTDSRHVALYQGNKATDGGITISRSRPFAMGSGGFHLMVRLITSTDQAVGYIPLETGLRPPPEIMGVLGHGRFSVVYDVEYGGQMMAMKAFNLQLEGAREAWRLEKRNLEKIRNSSSRHPMLPCLRKFHCPHTGPAMATILTTPVTVPLVLGDLTWPSACRYINIISALHATQLLHGDIEPRHLVKTAAGQPAVIDVGEGRDLGGRTNSPMSVSSFRGTTRFASSRLLQALEEAVSLSPSTQSIHLVVPQVQSVMEQMEKGGSAFLRLRKRPTSRSGYAAAAAAASENVARSELLQQAQSQGGVLRVDSWGSENARAAPRSPRAVSPWASSPRAKRALPFTSTQPPMQASATYQVQQAFEQYVNSNDPIVGFMISLGYHKCAAQTT</sequence>
<proteinExistence type="predicted"/>
<dbReference type="Proteomes" id="UP001489004">
    <property type="component" value="Unassembled WGS sequence"/>
</dbReference>
<keyword evidence="1" id="KW-0067">ATP-binding</keyword>
<dbReference type="GO" id="GO:0005524">
    <property type="term" value="F:ATP binding"/>
    <property type="evidence" value="ECO:0007669"/>
    <property type="project" value="UniProtKB-UniRule"/>
</dbReference>
<evidence type="ECO:0000313" key="4">
    <source>
        <dbReference type="Proteomes" id="UP001489004"/>
    </source>
</evidence>
<dbReference type="InterPro" id="IPR011009">
    <property type="entry name" value="Kinase-like_dom_sf"/>
</dbReference>
<feature type="region of interest" description="Disordered" evidence="2">
    <location>
        <begin position="90"/>
        <end position="158"/>
    </location>
</feature>
<keyword evidence="1" id="KW-0547">Nucleotide-binding</keyword>
<dbReference type="EMBL" id="JALJOR010000019">
    <property type="protein sequence ID" value="KAK9803890.1"/>
    <property type="molecule type" value="Genomic_DNA"/>
</dbReference>
<accession>A0AAW1P0U7</accession>
<feature type="compositionally biased region" description="Gly residues" evidence="2">
    <location>
        <begin position="99"/>
        <end position="121"/>
    </location>
</feature>
<feature type="compositionally biased region" description="Polar residues" evidence="2">
    <location>
        <begin position="1"/>
        <end position="22"/>
    </location>
</feature>
<feature type="compositionally biased region" description="Gly residues" evidence="2">
    <location>
        <begin position="130"/>
        <end position="150"/>
    </location>
</feature>
<evidence type="ECO:0000256" key="2">
    <source>
        <dbReference type="SAM" id="MobiDB-lite"/>
    </source>
</evidence>
<feature type="binding site" evidence="1">
    <location>
        <position position="458"/>
    </location>
    <ligand>
        <name>ATP</name>
        <dbReference type="ChEBI" id="CHEBI:30616"/>
    </ligand>
</feature>
<evidence type="ECO:0000256" key="1">
    <source>
        <dbReference type="PROSITE-ProRule" id="PRU10141"/>
    </source>
</evidence>
<dbReference type="InterPro" id="IPR017441">
    <property type="entry name" value="Protein_kinase_ATP_BS"/>
</dbReference>
<dbReference type="PROSITE" id="PS00107">
    <property type="entry name" value="PROTEIN_KINASE_ATP"/>
    <property type="match status" value="1"/>
</dbReference>
<reference evidence="3 4" key="1">
    <citation type="journal article" date="2024" name="Nat. Commun.">
        <title>Phylogenomics reveals the evolutionary origins of lichenization in chlorophyte algae.</title>
        <authorList>
            <person name="Puginier C."/>
            <person name="Libourel C."/>
            <person name="Otte J."/>
            <person name="Skaloud P."/>
            <person name="Haon M."/>
            <person name="Grisel S."/>
            <person name="Petersen M."/>
            <person name="Berrin J.G."/>
            <person name="Delaux P.M."/>
            <person name="Dal Grande F."/>
            <person name="Keller J."/>
        </authorList>
    </citation>
    <scope>NUCLEOTIDE SEQUENCE [LARGE SCALE GENOMIC DNA]</scope>
    <source>
        <strain evidence="3 4">SAG 2043</strain>
    </source>
</reference>
<dbReference type="Gene3D" id="1.10.510.10">
    <property type="entry name" value="Transferase(Phosphotransferase) domain 1"/>
    <property type="match status" value="1"/>
</dbReference>
<evidence type="ECO:0000313" key="3">
    <source>
        <dbReference type="EMBL" id="KAK9803890.1"/>
    </source>
</evidence>
<gene>
    <name evidence="3" type="ORF">WJX72_002494</name>
</gene>
<feature type="region of interest" description="Disordered" evidence="2">
    <location>
        <begin position="1"/>
        <end position="24"/>
    </location>
</feature>
<evidence type="ECO:0008006" key="5">
    <source>
        <dbReference type="Google" id="ProtNLM"/>
    </source>
</evidence>
<dbReference type="SUPFAM" id="SSF56112">
    <property type="entry name" value="Protein kinase-like (PK-like)"/>
    <property type="match status" value="1"/>
</dbReference>